<evidence type="ECO:0000256" key="8">
    <source>
        <dbReference type="ARBA" id="ARBA00023136"/>
    </source>
</evidence>
<evidence type="ECO:0000256" key="9">
    <source>
        <dbReference type="ARBA" id="ARBA00023224"/>
    </source>
</evidence>
<feature type="domain" description="Methyl-accepting transducer" evidence="14">
    <location>
        <begin position="389"/>
        <end position="618"/>
    </location>
</feature>
<keyword evidence="8 13" id="KW-0472">Membrane</keyword>
<dbReference type="RefSeq" id="WP_088527293.1">
    <property type="nucleotide sequence ID" value="NZ_NGUO01000008.1"/>
</dbReference>
<dbReference type="InterPro" id="IPR051310">
    <property type="entry name" value="MCP_chemotaxis"/>
</dbReference>
<dbReference type="Gene3D" id="1.20.120.1530">
    <property type="match status" value="1"/>
</dbReference>
<feature type="domain" description="HAMP" evidence="15">
    <location>
        <begin position="331"/>
        <end position="384"/>
    </location>
</feature>
<evidence type="ECO:0000256" key="3">
    <source>
        <dbReference type="ARBA" id="ARBA00022481"/>
    </source>
</evidence>
<name>A0A254PZA4_9BURK</name>
<keyword evidence="17" id="KW-1185">Reference proteome</keyword>
<dbReference type="PROSITE" id="PS50111">
    <property type="entry name" value="CHEMOTAXIS_TRANSDUC_2"/>
    <property type="match status" value="1"/>
</dbReference>
<evidence type="ECO:0000313" key="16">
    <source>
        <dbReference type="EMBL" id="OWS71890.1"/>
    </source>
</evidence>
<evidence type="ECO:0000259" key="14">
    <source>
        <dbReference type="PROSITE" id="PS50111"/>
    </source>
</evidence>
<dbReference type="Gene3D" id="1.10.287.950">
    <property type="entry name" value="Methyl-accepting chemotaxis protein"/>
    <property type="match status" value="1"/>
</dbReference>
<proteinExistence type="inferred from homology"/>
<evidence type="ECO:0000256" key="5">
    <source>
        <dbReference type="ARBA" id="ARBA00022519"/>
    </source>
</evidence>
<dbReference type="Proteomes" id="UP000198104">
    <property type="component" value="Unassembled WGS sequence"/>
</dbReference>
<dbReference type="GO" id="GO:0004888">
    <property type="term" value="F:transmembrane signaling receptor activity"/>
    <property type="evidence" value="ECO:0007669"/>
    <property type="project" value="InterPro"/>
</dbReference>
<comment type="similarity">
    <text evidence="10">Belongs to the methyl-accepting chemotaxis (MCP) protein family.</text>
</comment>
<dbReference type="InterPro" id="IPR004089">
    <property type="entry name" value="MCPsignal_dom"/>
</dbReference>
<keyword evidence="7 13" id="KW-1133">Transmembrane helix</keyword>
<comment type="caution">
    <text evidence="16">The sequence shown here is derived from an EMBL/GenBank/DDBJ whole genome shotgun (WGS) entry which is preliminary data.</text>
</comment>
<keyword evidence="12" id="KW-0175">Coiled coil</keyword>
<dbReference type="OrthoDB" id="9123550at2"/>
<dbReference type="InterPro" id="IPR003122">
    <property type="entry name" value="Tar_rcpt_lig-bd"/>
</dbReference>
<dbReference type="SUPFAM" id="SSF58104">
    <property type="entry name" value="Methyl-accepting chemotaxis protein (MCP) signaling domain"/>
    <property type="match status" value="1"/>
</dbReference>
<evidence type="ECO:0000256" key="4">
    <source>
        <dbReference type="ARBA" id="ARBA00022500"/>
    </source>
</evidence>
<dbReference type="PANTHER" id="PTHR43531:SF14">
    <property type="entry name" value="METHYL-ACCEPTING CHEMOTAXIS PROTEIN I-RELATED"/>
    <property type="match status" value="1"/>
</dbReference>
<dbReference type="Pfam" id="PF00015">
    <property type="entry name" value="MCPsignal"/>
    <property type="match status" value="1"/>
</dbReference>
<evidence type="ECO:0000313" key="17">
    <source>
        <dbReference type="Proteomes" id="UP000198104"/>
    </source>
</evidence>
<dbReference type="GO" id="GO:0005886">
    <property type="term" value="C:plasma membrane"/>
    <property type="evidence" value="ECO:0007669"/>
    <property type="project" value="UniProtKB-SubCell"/>
</dbReference>
<dbReference type="PANTHER" id="PTHR43531">
    <property type="entry name" value="PROTEIN ICFG"/>
    <property type="match status" value="1"/>
</dbReference>
<evidence type="ECO:0008006" key="18">
    <source>
        <dbReference type="Google" id="ProtNLM"/>
    </source>
</evidence>
<dbReference type="GO" id="GO:0006935">
    <property type="term" value="P:chemotaxis"/>
    <property type="evidence" value="ECO:0007669"/>
    <property type="project" value="UniProtKB-KW"/>
</dbReference>
<reference evidence="16 17" key="1">
    <citation type="submission" date="2017-05" db="EMBL/GenBank/DDBJ databases">
        <title>Polynucleobacter sp. MWH-K35W1 isolated from the permanently anoxic monimolimnion of a meromictic lake.</title>
        <authorList>
            <person name="Hahn M.W."/>
        </authorList>
    </citation>
    <scope>NUCLEOTIDE SEQUENCE [LARGE SCALE GENOMIC DNA]</scope>
    <source>
        <strain evidence="16 17">MWH-K35W1</strain>
    </source>
</reference>
<keyword evidence="9 11" id="KW-0807">Transducer</keyword>
<dbReference type="GO" id="GO:0007165">
    <property type="term" value="P:signal transduction"/>
    <property type="evidence" value="ECO:0007669"/>
    <property type="project" value="UniProtKB-KW"/>
</dbReference>
<accession>A0A254PZA4</accession>
<keyword evidence="5" id="KW-0997">Cell inner membrane</keyword>
<dbReference type="EMBL" id="NGUO01000008">
    <property type="protein sequence ID" value="OWS71890.1"/>
    <property type="molecule type" value="Genomic_DNA"/>
</dbReference>
<evidence type="ECO:0000256" key="7">
    <source>
        <dbReference type="ARBA" id="ARBA00022989"/>
    </source>
</evidence>
<dbReference type="SMART" id="SM00304">
    <property type="entry name" value="HAMP"/>
    <property type="match status" value="1"/>
</dbReference>
<evidence type="ECO:0000256" key="1">
    <source>
        <dbReference type="ARBA" id="ARBA00004429"/>
    </source>
</evidence>
<dbReference type="AlphaFoldDB" id="A0A254PZA4"/>
<evidence type="ECO:0000256" key="2">
    <source>
        <dbReference type="ARBA" id="ARBA00022475"/>
    </source>
</evidence>
<protein>
    <recommendedName>
        <fullName evidence="18">Methyl-accepting chemotaxis protein</fullName>
    </recommendedName>
</protein>
<keyword evidence="6 13" id="KW-0812">Transmembrane</keyword>
<keyword evidence="2" id="KW-1003">Cell membrane</keyword>
<comment type="subcellular location">
    <subcellularLocation>
        <location evidence="1">Cell inner membrane</location>
        <topology evidence="1">Multi-pass membrane protein</topology>
    </subcellularLocation>
</comment>
<feature type="transmembrane region" description="Helical" evidence="13">
    <location>
        <begin position="12"/>
        <end position="34"/>
    </location>
</feature>
<evidence type="ECO:0000256" key="6">
    <source>
        <dbReference type="ARBA" id="ARBA00022692"/>
    </source>
</evidence>
<feature type="transmembrane region" description="Helical" evidence="13">
    <location>
        <begin position="194"/>
        <end position="214"/>
    </location>
</feature>
<dbReference type="InterPro" id="IPR004090">
    <property type="entry name" value="Chemotax_Me-accpt_rcpt"/>
</dbReference>
<keyword evidence="4" id="KW-0145">Chemotaxis</keyword>
<sequence length="679" mass="73471">MFSNLSARKKLMGIVAIATLAMAAITMLANIGLYHSAENIKSIYEDRMVPIRNLNAISGLLLDDQNLLKSAIYDSKPMAGSPESEGTLQLMGILEKNISSSDGLWKNFLATALTPEEKLLAKKFSESYTKLLNTVLKPAMVYIQGNNVNEAVKLSSHITELINGANLEIDGLVKLQFDLALEAYRESVSRFQSALIISLLITLSSFGVMTWFGFNITQSLKRSLGGEPEELTKTLNRIASGDLDFRIQLEHGDHSSALAAIKSIQEKFKLLYLDTQILEKSVIEGHTNTRIHAEQHQGDFKIMVERINSTLDTTAQAALSLEADHHAVNKQILMNYVEEIQTIVMAAKNNNLTLRIPMSGKTGEIGLLCNSLNELLDSMEEIISQIKDASETINTATKEISIGNADLSQRTEEQAASLEETASSMEELASTVKQNAENAKQANLSAITASEVALRGGKAIKDVVATMVNINNSASKIEDIVSVIDGIAFQTNILALNAAVEAARAGEQGRGFAVVAAEVRNLAQRSASAAKEIKGLIGASVKNTAQGYDQVEKAGQTMEEIVISTQRVSDIIAEITAASLEQSSGIDQVNNAVGQMDSVTQQNAALVEQAAAAAESLMEQSNMLSQSVSQFTVKGDDHRPSRETLRPTFRSEAVAEKLAKPHISAATKNSTEDADWELF</sequence>
<evidence type="ECO:0000256" key="10">
    <source>
        <dbReference type="ARBA" id="ARBA00029447"/>
    </source>
</evidence>
<dbReference type="InterPro" id="IPR003660">
    <property type="entry name" value="HAMP_dom"/>
</dbReference>
<dbReference type="PRINTS" id="PR00260">
    <property type="entry name" value="CHEMTRNSDUCR"/>
</dbReference>
<dbReference type="FunFam" id="1.10.287.950:FF:000001">
    <property type="entry name" value="Methyl-accepting chemotaxis sensory transducer"/>
    <property type="match status" value="1"/>
</dbReference>
<dbReference type="Pfam" id="PF00672">
    <property type="entry name" value="HAMP"/>
    <property type="match status" value="1"/>
</dbReference>
<keyword evidence="3" id="KW-0488">Methylation</keyword>
<organism evidence="16 17">
    <name type="scientific">Polynucleobacter aenigmaticus</name>
    <dbReference type="NCBI Taxonomy" id="1743164"/>
    <lineage>
        <taxon>Bacteria</taxon>
        <taxon>Pseudomonadati</taxon>
        <taxon>Pseudomonadota</taxon>
        <taxon>Betaproteobacteria</taxon>
        <taxon>Burkholderiales</taxon>
        <taxon>Burkholderiaceae</taxon>
        <taxon>Polynucleobacter</taxon>
    </lineage>
</organism>
<feature type="coiled-coil region" evidence="12">
    <location>
        <begin position="369"/>
        <end position="442"/>
    </location>
</feature>
<evidence type="ECO:0000256" key="11">
    <source>
        <dbReference type="PROSITE-ProRule" id="PRU00284"/>
    </source>
</evidence>
<evidence type="ECO:0000256" key="12">
    <source>
        <dbReference type="SAM" id="Coils"/>
    </source>
</evidence>
<dbReference type="CDD" id="cd11386">
    <property type="entry name" value="MCP_signal"/>
    <property type="match status" value="1"/>
</dbReference>
<evidence type="ECO:0000256" key="13">
    <source>
        <dbReference type="SAM" id="Phobius"/>
    </source>
</evidence>
<dbReference type="Pfam" id="PF02203">
    <property type="entry name" value="TarH"/>
    <property type="match status" value="1"/>
</dbReference>
<gene>
    <name evidence="16" type="ORF">CBI30_05415</name>
</gene>
<dbReference type="SMART" id="SM00283">
    <property type="entry name" value="MA"/>
    <property type="match status" value="1"/>
</dbReference>
<dbReference type="PROSITE" id="PS50885">
    <property type="entry name" value="HAMP"/>
    <property type="match status" value="1"/>
</dbReference>
<evidence type="ECO:0000259" key="15">
    <source>
        <dbReference type="PROSITE" id="PS50885"/>
    </source>
</evidence>